<dbReference type="EMBL" id="MN739352">
    <property type="protein sequence ID" value="QHS99968.1"/>
    <property type="molecule type" value="Genomic_DNA"/>
</dbReference>
<name>A0A6C0C8J2_9ZZZZ</name>
<keyword evidence="1" id="KW-0812">Transmembrane</keyword>
<reference evidence="2" key="1">
    <citation type="journal article" date="2020" name="Nature">
        <title>Giant virus diversity and host interactions through global metagenomics.</title>
        <authorList>
            <person name="Schulz F."/>
            <person name="Roux S."/>
            <person name="Paez-Espino D."/>
            <person name="Jungbluth S."/>
            <person name="Walsh D.A."/>
            <person name="Denef V.J."/>
            <person name="McMahon K.D."/>
            <person name="Konstantinidis K.T."/>
            <person name="Eloe-Fadrosh E.A."/>
            <person name="Kyrpides N.C."/>
            <person name="Woyke T."/>
        </authorList>
    </citation>
    <scope>NUCLEOTIDE SEQUENCE</scope>
    <source>
        <strain evidence="2">GVMAG-M-3300020192-26</strain>
    </source>
</reference>
<protein>
    <submittedName>
        <fullName evidence="2">Uncharacterized protein</fullName>
    </submittedName>
</protein>
<keyword evidence="1" id="KW-0472">Membrane</keyword>
<organism evidence="2">
    <name type="scientific">viral metagenome</name>
    <dbReference type="NCBI Taxonomy" id="1070528"/>
    <lineage>
        <taxon>unclassified sequences</taxon>
        <taxon>metagenomes</taxon>
        <taxon>organismal metagenomes</taxon>
    </lineage>
</organism>
<evidence type="ECO:0000256" key="1">
    <source>
        <dbReference type="SAM" id="Phobius"/>
    </source>
</evidence>
<keyword evidence="1" id="KW-1133">Transmembrane helix</keyword>
<sequence>MSLVKIVIIIAVIIFFLYMMKGNRVSTDYVIPQNVPAKNNVLIETLMEQTLMEQTAPAEFAPYTSQPNDSRYVLVPNLGVYLLPYEYLNLSIPYHQWMYSHFPSYYGEYYDNYWPFDNSVGGAKYINSFNNSHWNRRQGNRQNRQDAGHYWDRVGSNSDDINGNRWSSFNRNESRGRCRQEM</sequence>
<proteinExistence type="predicted"/>
<feature type="transmembrane region" description="Helical" evidence="1">
    <location>
        <begin position="6"/>
        <end position="23"/>
    </location>
</feature>
<dbReference type="AlphaFoldDB" id="A0A6C0C8J2"/>
<evidence type="ECO:0000313" key="2">
    <source>
        <dbReference type="EMBL" id="QHS99968.1"/>
    </source>
</evidence>
<accession>A0A6C0C8J2</accession>